<reference evidence="2" key="1">
    <citation type="journal article" date="2019" name="Int. J. Syst. Evol. Microbiol.">
        <title>The Global Catalogue of Microorganisms (GCM) 10K type strain sequencing project: providing services to taxonomists for standard genome sequencing and annotation.</title>
        <authorList>
            <consortium name="The Broad Institute Genomics Platform"/>
            <consortium name="The Broad Institute Genome Sequencing Center for Infectious Disease"/>
            <person name="Wu L."/>
            <person name="Ma J."/>
        </authorList>
    </citation>
    <scope>NUCLEOTIDE SEQUENCE [LARGE SCALE GENOMIC DNA]</scope>
    <source>
        <strain evidence="2">CCUG 53915</strain>
    </source>
</reference>
<evidence type="ECO:0000313" key="2">
    <source>
        <dbReference type="Proteomes" id="UP001597231"/>
    </source>
</evidence>
<comment type="caution">
    <text evidence="1">The sequence shown here is derived from an EMBL/GenBank/DDBJ whole genome shotgun (WGS) entry which is preliminary data.</text>
</comment>
<accession>A0ABW3U0R5</accession>
<organism evidence="1 2">
    <name type="scientific">Sporosarcina contaminans</name>
    <dbReference type="NCBI Taxonomy" id="633403"/>
    <lineage>
        <taxon>Bacteria</taxon>
        <taxon>Bacillati</taxon>
        <taxon>Bacillota</taxon>
        <taxon>Bacilli</taxon>
        <taxon>Bacillales</taxon>
        <taxon>Caryophanaceae</taxon>
        <taxon>Sporosarcina</taxon>
    </lineage>
</organism>
<dbReference type="Proteomes" id="UP001597231">
    <property type="component" value="Unassembled WGS sequence"/>
</dbReference>
<dbReference type="Gene3D" id="3.30.420.300">
    <property type="entry name" value="2-keto-3-deoxy-galactonokinase, substrate binding domain"/>
    <property type="match status" value="1"/>
</dbReference>
<dbReference type="Pfam" id="PF05035">
    <property type="entry name" value="DGOK"/>
    <property type="match status" value="1"/>
</dbReference>
<dbReference type="EMBL" id="JBHTLT010000117">
    <property type="protein sequence ID" value="MFD1206219.1"/>
    <property type="molecule type" value="Genomic_DNA"/>
</dbReference>
<dbReference type="RefSeq" id="WP_381481666.1">
    <property type="nucleotide sequence ID" value="NZ_JBHTLT010000117.1"/>
</dbReference>
<dbReference type="Gene3D" id="3.30.420.310">
    <property type="entry name" value="2-keto-3-deoxy-galactonokinase, C-terminal domain"/>
    <property type="match status" value="1"/>
</dbReference>
<dbReference type="CDD" id="cd24012">
    <property type="entry name" value="ASKHA_NBD_KDGal-kinase"/>
    <property type="match status" value="1"/>
</dbReference>
<dbReference type="InterPro" id="IPR042257">
    <property type="entry name" value="DGOK_C"/>
</dbReference>
<gene>
    <name evidence="1" type="ORF">ACFQ38_14060</name>
</gene>
<sequence>MHVQQDEKLKCGDEMFAILIDSGTTNSRIRLIDSETNQITDSEKVRIGVRNTAIDGHNGELKSHLHKGLGRLLERNCLTAFDVEYIVASGMITSNLGLYEVPHIIAPAGVDDFVESSKVVSLKEFYEIPCVFVPGMSNGVSDCIRPIDAINQFDVMRGEEVESIGLLKQMDLHGKGIIVLPGSHTKFVIVDHDRTLISCLSTLGGETLMAMQKETILSDSLSPNLVQEIDEAMLLKGFEAAKSYGLTRSFYHIRLLQLFENLTENERANYFVGSVIYNDIQSLFGSIEAIEDFDWIVIGGTNPLKRSFAYLLNQMREKWKVIEANDLQVENSLVIGAQEIANKMNRDRFVNRKEKK</sequence>
<keyword evidence="2" id="KW-1185">Reference proteome</keyword>
<protein>
    <submittedName>
        <fullName evidence="1">2-dehydro-3-deoxygalactonokinase</fullName>
    </submittedName>
</protein>
<dbReference type="InterPro" id="IPR042258">
    <property type="entry name" value="DGOK_N"/>
</dbReference>
<proteinExistence type="predicted"/>
<dbReference type="InterPro" id="IPR007729">
    <property type="entry name" value="DGOK"/>
</dbReference>
<name>A0ABW3U0R5_9BACL</name>
<evidence type="ECO:0000313" key="1">
    <source>
        <dbReference type="EMBL" id="MFD1206219.1"/>
    </source>
</evidence>